<accession>A0A6G3SMA2</accession>
<protein>
    <submittedName>
        <fullName evidence="2">Uncharacterized protein</fullName>
    </submittedName>
</protein>
<feature type="region of interest" description="Disordered" evidence="1">
    <location>
        <begin position="61"/>
        <end position="80"/>
    </location>
</feature>
<gene>
    <name evidence="2" type="ORF">G3I43_07430</name>
</gene>
<dbReference type="EMBL" id="JAAGMK010000182">
    <property type="protein sequence ID" value="NEB84010.1"/>
    <property type="molecule type" value="Genomic_DNA"/>
</dbReference>
<feature type="region of interest" description="Disordered" evidence="1">
    <location>
        <begin position="1"/>
        <end position="28"/>
    </location>
</feature>
<evidence type="ECO:0000256" key="1">
    <source>
        <dbReference type="SAM" id="MobiDB-lite"/>
    </source>
</evidence>
<comment type="caution">
    <text evidence="2">The sequence shown here is derived from an EMBL/GenBank/DDBJ whole genome shotgun (WGS) entry which is preliminary data.</text>
</comment>
<sequence length="710" mass="78269">MTGDGRAGAAGPPGSGPLPEDGAPRSEAEYDITELIGGAKEWASVIYAPGGNINNGSVYGGQGVRNGSGPEGRLSESRVREGPIPDMEREAAAHGFARPDWFEAALAKLKQGPLFLAGRPGTGRRTAALNLLRESCGADAPLRALDGVTELDRWKPTDASARGYLIDGLFPSRPLSPVMLRNVRELLKKARACMVIVLPDDSALLHRLERDLHISPTVCSPPSPSLVFGSRFEAVVPDRWERDRLLSALVGRHDLGELLVPELVPAEVVELVTALVEADGDPEALGDLGLRLSYRAEREVPELIKSLRDEPESLAFLLAVSVYEGLDQQIVRNEADRLTKLAGDRLTAVLPGTDTDGAAKPDRPNPRFVFRHSLTELLHAVRAIRQDREIRAEGAYSRSVEAVAFIRHRQAEAVLRHVWREYGQLSELLVEWLRDVPRSGGLAGPAGRAMGRVASWGGGHNALVHLRELARSDRATSRLVVANALGVAAEDPVLVAEIRYQLHRWSTATDFRLRTTVAHACGEEFGLARPDLALRLLQSLFRAAQVQKEEEYQVKVAVEAALLRLFQAGNEAKVFDLLRKWLDDEGYDQEQVLSLFSRMLWSPQWFMRNLALWTPEARVLVDLTGRALNTESSFETTCGTLLRWAESGQWDDEQFRAVENLFAAMARSMRSGEFRLFVEMDQAGANGWPGLVTARDALHRWRTGVHREAA</sequence>
<proteinExistence type="predicted"/>
<dbReference type="RefSeq" id="WP_164256968.1">
    <property type="nucleotide sequence ID" value="NZ_JAAGMK010000182.1"/>
</dbReference>
<reference evidence="2" key="1">
    <citation type="submission" date="2020-01" db="EMBL/GenBank/DDBJ databases">
        <title>Insect and environment-associated Actinomycetes.</title>
        <authorList>
            <person name="Currrie C."/>
            <person name="Chevrette M."/>
            <person name="Carlson C."/>
            <person name="Stubbendieck R."/>
            <person name="Wendt-Pienkowski E."/>
        </authorList>
    </citation>
    <scope>NUCLEOTIDE SEQUENCE</scope>
    <source>
        <strain evidence="2">SID505</strain>
    </source>
</reference>
<feature type="compositionally biased region" description="Gly residues" evidence="1">
    <location>
        <begin position="61"/>
        <end position="70"/>
    </location>
</feature>
<organism evidence="2">
    <name type="scientific">Streptomyces anulatus</name>
    <name type="common">Streptomyces chrysomallus</name>
    <dbReference type="NCBI Taxonomy" id="1892"/>
    <lineage>
        <taxon>Bacteria</taxon>
        <taxon>Bacillati</taxon>
        <taxon>Actinomycetota</taxon>
        <taxon>Actinomycetes</taxon>
        <taxon>Kitasatosporales</taxon>
        <taxon>Streptomycetaceae</taxon>
        <taxon>Streptomyces</taxon>
    </lineage>
</organism>
<dbReference type="AlphaFoldDB" id="A0A6G3SMA2"/>
<feature type="compositionally biased region" description="Gly residues" evidence="1">
    <location>
        <begin position="1"/>
        <end position="13"/>
    </location>
</feature>
<name>A0A6G3SMA2_STRAQ</name>
<evidence type="ECO:0000313" key="2">
    <source>
        <dbReference type="EMBL" id="NEB84010.1"/>
    </source>
</evidence>